<name>A0ABN8HMR4_9NEOP</name>
<dbReference type="InterPro" id="IPR036291">
    <property type="entry name" value="NAD(P)-bd_dom_sf"/>
</dbReference>
<organism evidence="3 4">
    <name type="scientific">Iphiclides podalirius</name>
    <name type="common">scarce swallowtail</name>
    <dbReference type="NCBI Taxonomy" id="110791"/>
    <lineage>
        <taxon>Eukaryota</taxon>
        <taxon>Metazoa</taxon>
        <taxon>Ecdysozoa</taxon>
        <taxon>Arthropoda</taxon>
        <taxon>Hexapoda</taxon>
        <taxon>Insecta</taxon>
        <taxon>Pterygota</taxon>
        <taxon>Neoptera</taxon>
        <taxon>Endopterygota</taxon>
        <taxon>Lepidoptera</taxon>
        <taxon>Glossata</taxon>
        <taxon>Ditrysia</taxon>
        <taxon>Papilionoidea</taxon>
        <taxon>Papilionidae</taxon>
        <taxon>Papilioninae</taxon>
        <taxon>Iphiclides</taxon>
    </lineage>
</organism>
<evidence type="ECO:0000256" key="1">
    <source>
        <dbReference type="ARBA" id="ARBA00023002"/>
    </source>
</evidence>
<evidence type="ECO:0000313" key="3">
    <source>
        <dbReference type="EMBL" id="CAH2037376.1"/>
    </source>
</evidence>
<dbReference type="SUPFAM" id="SSF51735">
    <property type="entry name" value="NAD(P)-binding Rossmann-fold domains"/>
    <property type="match status" value="1"/>
</dbReference>
<dbReference type="Pfam" id="PF00106">
    <property type="entry name" value="adh_short"/>
    <property type="match status" value="2"/>
</dbReference>
<accession>A0ABN8HMR4</accession>
<dbReference type="Gene3D" id="3.40.50.720">
    <property type="entry name" value="NAD(P)-binding Rossmann-like Domain"/>
    <property type="match status" value="1"/>
</dbReference>
<keyword evidence="1" id="KW-0560">Oxidoreductase</keyword>
<dbReference type="PRINTS" id="PR00081">
    <property type="entry name" value="GDHRDH"/>
</dbReference>
<dbReference type="PANTHER" id="PTHR43313:SF36">
    <property type="entry name" value="D-BETA-HYDROXYBUTYRATE DEHYDROGENASE, MITOCHONDRIAL"/>
    <property type="match status" value="1"/>
</dbReference>
<evidence type="ECO:0000256" key="2">
    <source>
        <dbReference type="RuleBase" id="RU000363"/>
    </source>
</evidence>
<gene>
    <name evidence="3" type="ORF">IPOD504_LOCUS1142</name>
</gene>
<sequence length="321" mass="35964">MSSTRVVAITGCDSGLGWAVAARSAREGLVTIAGMYKGTDTDASRALSNLCAHPYPLDVTRPDSVSRFRDYVQAILRVNTNYRLYAVVNNAGVMTIGDFEWQTPNIIENTINVNLLGAMRIVSAFLPELRRSVADGIPQTRIRNVTVSEIFESAIKPRIINVASHCGLQPLPGFGPYCASKAGLLAWTRALRLEQRENGLSASAFIPGGFISSSNLMSHQVAQGNDMMEHLSEEQRVLYANRIKTLCKYLGAAVSDTRFDSMKDENIIETFMKALSEEHPKELYKVESWRYMFYYNLLKLPIPESAHKWLTERFINFPRDE</sequence>
<dbReference type="InterPro" id="IPR020904">
    <property type="entry name" value="Sc_DH/Rdtase_CS"/>
</dbReference>
<dbReference type="EMBL" id="OW152822">
    <property type="protein sequence ID" value="CAH2037376.1"/>
    <property type="molecule type" value="Genomic_DNA"/>
</dbReference>
<keyword evidence="4" id="KW-1185">Reference proteome</keyword>
<comment type="similarity">
    <text evidence="2">Belongs to the short-chain dehydrogenases/reductases (SDR) family.</text>
</comment>
<evidence type="ECO:0000313" key="4">
    <source>
        <dbReference type="Proteomes" id="UP000837857"/>
    </source>
</evidence>
<evidence type="ECO:0008006" key="5">
    <source>
        <dbReference type="Google" id="ProtNLM"/>
    </source>
</evidence>
<dbReference type="PROSITE" id="PS00061">
    <property type="entry name" value="ADH_SHORT"/>
    <property type="match status" value="1"/>
</dbReference>
<feature type="non-terminal residue" evidence="3">
    <location>
        <position position="1"/>
    </location>
</feature>
<protein>
    <recommendedName>
        <fullName evidence="5">D-beta-hydroxybutyrate dehydrogenase, mitochondrial</fullName>
    </recommendedName>
</protein>
<proteinExistence type="inferred from homology"/>
<reference evidence="3" key="1">
    <citation type="submission" date="2022-03" db="EMBL/GenBank/DDBJ databases">
        <authorList>
            <person name="Martin H S."/>
        </authorList>
    </citation>
    <scope>NUCLEOTIDE SEQUENCE</scope>
</reference>
<dbReference type="PANTHER" id="PTHR43313">
    <property type="entry name" value="SHORT-CHAIN DEHYDROGENASE/REDUCTASE FAMILY 9C"/>
    <property type="match status" value="1"/>
</dbReference>
<dbReference type="Proteomes" id="UP000837857">
    <property type="component" value="Chromosome 10"/>
</dbReference>
<dbReference type="InterPro" id="IPR002347">
    <property type="entry name" value="SDR_fam"/>
</dbReference>
<dbReference type="PRINTS" id="PR00080">
    <property type="entry name" value="SDRFAMILY"/>
</dbReference>